<dbReference type="AlphaFoldDB" id="A0AAN3KRW5"/>
<name>A0AAN3KRW5_ECOLX</name>
<evidence type="ECO:0000256" key="1">
    <source>
        <dbReference type="SAM" id="Phobius"/>
    </source>
</evidence>
<evidence type="ECO:0000313" key="3">
    <source>
        <dbReference type="Proteomes" id="UP000534332"/>
    </source>
</evidence>
<dbReference type="EMBL" id="AASSGK010000020">
    <property type="protein sequence ID" value="EFG2162077.1"/>
    <property type="molecule type" value="Genomic_DNA"/>
</dbReference>
<evidence type="ECO:0000313" key="2">
    <source>
        <dbReference type="EMBL" id="EFG2162077.1"/>
    </source>
</evidence>
<gene>
    <name evidence="2" type="ORF">BRV02_003168</name>
</gene>
<proteinExistence type="predicted"/>
<sequence>MSAWFAGICVGYPSLVVVPERDDRHCPAGAVVLWCCGAVVLWCWLVVLRSLV</sequence>
<feature type="transmembrane region" description="Helical" evidence="1">
    <location>
        <begin position="28"/>
        <end position="48"/>
    </location>
</feature>
<keyword evidence="1" id="KW-0472">Membrane</keyword>
<accession>A0AAN3KRW5</accession>
<comment type="caution">
    <text evidence="2">The sequence shown here is derived from an EMBL/GenBank/DDBJ whole genome shotgun (WGS) entry which is preliminary data.</text>
</comment>
<protein>
    <submittedName>
        <fullName evidence="2">Uncharacterized protein</fullName>
    </submittedName>
</protein>
<dbReference type="RefSeq" id="WP_169300674.1">
    <property type="nucleotide sequence ID" value="NZ_NEMQ01000008.1"/>
</dbReference>
<keyword evidence="1" id="KW-0812">Transmembrane</keyword>
<reference evidence="2 3" key="1">
    <citation type="submission" date="2020-02" db="EMBL/GenBank/DDBJ databases">
        <authorList>
            <person name="Ashton P.M."/>
            <person name="Dallman T."/>
            <person name="Nair S."/>
            <person name="De Pinna E."/>
            <person name="Peters T."/>
            <person name="Grant K."/>
        </authorList>
    </citation>
    <scope>NUCLEOTIDE SEQUENCE [LARGE SCALE GENOMIC DNA]</scope>
    <source>
        <strain evidence="2 3">188143</strain>
    </source>
</reference>
<dbReference type="Proteomes" id="UP000534332">
    <property type="component" value="Unassembled WGS sequence"/>
</dbReference>
<organism evidence="2 3">
    <name type="scientific">Escherichia coli</name>
    <dbReference type="NCBI Taxonomy" id="562"/>
    <lineage>
        <taxon>Bacteria</taxon>
        <taxon>Pseudomonadati</taxon>
        <taxon>Pseudomonadota</taxon>
        <taxon>Gammaproteobacteria</taxon>
        <taxon>Enterobacterales</taxon>
        <taxon>Enterobacteriaceae</taxon>
        <taxon>Escherichia</taxon>
    </lineage>
</organism>
<keyword evidence="1" id="KW-1133">Transmembrane helix</keyword>